<dbReference type="RefSeq" id="WP_160561606.1">
    <property type="nucleotide sequence ID" value="NZ_QZDT01000043.1"/>
</dbReference>
<comment type="caution">
    <text evidence="4">The sequence shown here is derived from an EMBL/GenBank/DDBJ whole genome shotgun (WGS) entry which is preliminary data.</text>
</comment>
<dbReference type="InterPro" id="IPR000086">
    <property type="entry name" value="NUDIX_hydrolase_dom"/>
</dbReference>
<sequence length="180" mass="21047">MNYRELPERLDRKVIYESDYVCLYADKVKLSNGYIIEKYHQIHYPQEAISIVVFNENDEVLLIHSKRYTVMRLEWEIPAGRIEVGESKEEAAHRECMEETGCTVKDLKFLCTQNPANGMSDCICHVFAARVDTESMDFDENEVKMKKWVSRGNILKMLKNNETKDGVSILALLFAFEFYK</sequence>
<reference evidence="4" key="1">
    <citation type="submission" date="2018-09" db="EMBL/GenBank/DDBJ databases">
        <title>Murine metabolic-syndrome-specific gut microbial biobank.</title>
        <authorList>
            <person name="Liu C."/>
        </authorList>
    </citation>
    <scope>NUCLEOTIDE SEQUENCE</scope>
    <source>
        <strain evidence="4">D42-62</strain>
    </source>
</reference>
<dbReference type="PRINTS" id="PR00502">
    <property type="entry name" value="NUDIXFAMILY"/>
</dbReference>
<dbReference type="PANTHER" id="PTHR43736:SF1">
    <property type="entry name" value="DIHYDRONEOPTERIN TRIPHOSPHATE DIPHOSPHATASE"/>
    <property type="match status" value="1"/>
</dbReference>
<dbReference type="GO" id="GO:0016787">
    <property type="term" value="F:hydrolase activity"/>
    <property type="evidence" value="ECO:0007669"/>
    <property type="project" value="UniProtKB-KW"/>
</dbReference>
<accession>A0A9X5BI86</accession>
<dbReference type="CDD" id="cd03424">
    <property type="entry name" value="NUDIX_ADPRase_Nudt5_UGPPase_Nudt14"/>
    <property type="match status" value="1"/>
</dbReference>
<dbReference type="InterPro" id="IPR015797">
    <property type="entry name" value="NUDIX_hydrolase-like_dom_sf"/>
</dbReference>
<evidence type="ECO:0000313" key="5">
    <source>
        <dbReference type="Proteomes" id="UP001154420"/>
    </source>
</evidence>
<dbReference type="PROSITE" id="PS51462">
    <property type="entry name" value="NUDIX"/>
    <property type="match status" value="1"/>
</dbReference>
<proteinExistence type="inferred from homology"/>
<dbReference type="EMBL" id="QZDT01000043">
    <property type="protein sequence ID" value="NBJ94590.1"/>
    <property type="molecule type" value="Genomic_DNA"/>
</dbReference>
<protein>
    <submittedName>
        <fullName evidence="4">NUDIX hydrolase</fullName>
    </submittedName>
</protein>
<gene>
    <name evidence="4" type="ORF">D5281_18910</name>
</gene>
<dbReference type="OrthoDB" id="9806150at2"/>
<evidence type="ECO:0000259" key="3">
    <source>
        <dbReference type="PROSITE" id="PS51462"/>
    </source>
</evidence>
<evidence type="ECO:0000256" key="1">
    <source>
        <dbReference type="ARBA" id="ARBA00005582"/>
    </source>
</evidence>
<dbReference type="Proteomes" id="UP001154420">
    <property type="component" value="Unassembled WGS sequence"/>
</dbReference>
<evidence type="ECO:0000313" key="4">
    <source>
        <dbReference type="EMBL" id="NBJ94590.1"/>
    </source>
</evidence>
<dbReference type="SUPFAM" id="SSF55811">
    <property type="entry name" value="Nudix"/>
    <property type="match status" value="1"/>
</dbReference>
<feature type="domain" description="Nudix hydrolase" evidence="3">
    <location>
        <begin position="44"/>
        <end position="171"/>
    </location>
</feature>
<keyword evidence="5" id="KW-1185">Reference proteome</keyword>
<dbReference type="InterPro" id="IPR020476">
    <property type="entry name" value="Nudix_hydrolase"/>
</dbReference>
<name>A0A9X5BI86_9FIRM</name>
<evidence type="ECO:0000256" key="2">
    <source>
        <dbReference type="ARBA" id="ARBA00022801"/>
    </source>
</evidence>
<dbReference type="Pfam" id="PF00293">
    <property type="entry name" value="NUDIX"/>
    <property type="match status" value="1"/>
</dbReference>
<dbReference type="Gene3D" id="3.90.79.10">
    <property type="entry name" value="Nucleoside Triphosphate Pyrophosphohydrolase"/>
    <property type="match status" value="1"/>
</dbReference>
<dbReference type="PANTHER" id="PTHR43736">
    <property type="entry name" value="ADP-RIBOSE PYROPHOSPHATASE"/>
    <property type="match status" value="1"/>
</dbReference>
<keyword evidence="2 4" id="KW-0378">Hydrolase</keyword>
<comment type="similarity">
    <text evidence="1">Belongs to the Nudix hydrolase family.</text>
</comment>
<organism evidence="4 5">
    <name type="scientific">Parablautia muri</name>
    <dbReference type="NCBI Taxonomy" id="2320879"/>
    <lineage>
        <taxon>Bacteria</taxon>
        <taxon>Bacillati</taxon>
        <taxon>Bacillota</taxon>
        <taxon>Clostridia</taxon>
        <taxon>Lachnospirales</taxon>
        <taxon>Lachnospiraceae</taxon>
        <taxon>Parablautia</taxon>
    </lineage>
</organism>
<dbReference type="AlphaFoldDB" id="A0A9X5BI86"/>